<reference evidence="1" key="1">
    <citation type="submission" date="2022-08" db="UniProtKB">
        <authorList>
            <consortium name="EnsemblMetazoa"/>
        </authorList>
    </citation>
    <scope>IDENTIFICATION</scope>
    <source>
        <strain evidence="1">Israel</strain>
    </source>
</reference>
<dbReference type="VEuPathDB" id="VectorBase:PPAPM1_001258"/>
<protein>
    <submittedName>
        <fullName evidence="1">Uncharacterized protein</fullName>
    </submittedName>
</protein>
<proteinExistence type="predicted"/>
<name>A0A1B0D8K5_PHLPP</name>
<dbReference type="EMBL" id="AJVK01027502">
    <property type="status" value="NOT_ANNOTATED_CDS"/>
    <property type="molecule type" value="Genomic_DNA"/>
</dbReference>
<organism evidence="1 2">
    <name type="scientific">Phlebotomus papatasi</name>
    <name type="common">Sandfly</name>
    <dbReference type="NCBI Taxonomy" id="29031"/>
    <lineage>
        <taxon>Eukaryota</taxon>
        <taxon>Metazoa</taxon>
        <taxon>Ecdysozoa</taxon>
        <taxon>Arthropoda</taxon>
        <taxon>Hexapoda</taxon>
        <taxon>Insecta</taxon>
        <taxon>Pterygota</taxon>
        <taxon>Neoptera</taxon>
        <taxon>Endopterygota</taxon>
        <taxon>Diptera</taxon>
        <taxon>Nematocera</taxon>
        <taxon>Psychodoidea</taxon>
        <taxon>Psychodidae</taxon>
        <taxon>Phlebotomus</taxon>
        <taxon>Phlebotomus</taxon>
    </lineage>
</organism>
<evidence type="ECO:0000313" key="2">
    <source>
        <dbReference type="Proteomes" id="UP000092462"/>
    </source>
</evidence>
<keyword evidence="2" id="KW-1185">Reference proteome</keyword>
<evidence type="ECO:0000313" key="1">
    <source>
        <dbReference type="EnsemblMetazoa" id="PPAI003878-PA"/>
    </source>
</evidence>
<sequence length="136" mass="15197">MKYHHALIFLTCAVAVYCQTYTGLGRIVPGQNVLGFSENSTSITITPQDHSVQLTFYANPGIDITFVHVNIFPTWSSLGYTVPGQINMFQLTVYMYNITQLKVDLVVYGMESRCFTGGRPMESPKMVTITNLDSLD</sequence>
<dbReference type="Proteomes" id="UP000092462">
    <property type="component" value="Unassembled WGS sequence"/>
</dbReference>
<dbReference type="EnsemblMetazoa" id="PPAI003878-RA">
    <property type="protein sequence ID" value="PPAI003878-PA"/>
    <property type="gene ID" value="PPAI003878"/>
</dbReference>
<accession>A0A1B0D8K5</accession>
<dbReference type="VEuPathDB" id="VectorBase:PPAI003878"/>
<dbReference type="AlphaFoldDB" id="A0A1B0D8K5"/>